<dbReference type="SUPFAM" id="SSF101307">
    <property type="entry name" value="YutG-like"/>
    <property type="match status" value="1"/>
</dbReference>
<evidence type="ECO:0000259" key="3">
    <source>
        <dbReference type="Pfam" id="PF04608"/>
    </source>
</evidence>
<evidence type="ECO:0000313" key="5">
    <source>
        <dbReference type="Proteomes" id="UP000031392"/>
    </source>
</evidence>
<accession>A0A0B5CMT0</accession>
<keyword evidence="1" id="KW-1003">Cell membrane</keyword>
<dbReference type="EMBL" id="CP007726">
    <property type="protein sequence ID" value="AJE17536.1"/>
    <property type="molecule type" value="Genomic_DNA"/>
</dbReference>
<reference evidence="5" key="1">
    <citation type="submission" date="2014-05" db="EMBL/GenBank/DDBJ databases">
        <title>Complete Genome sequence of Neisseria elongata subsp. glycolytica.</title>
        <authorList>
            <person name="Veyrier F.J."/>
            <person name="Taha M.-K."/>
        </authorList>
    </citation>
    <scope>NUCLEOTIDE SEQUENCE [LARGE SCALE GENOMIC DNA]</scope>
    <source>
        <strain evidence="5">ATCC 29315</strain>
    </source>
</reference>
<keyword evidence="1 2" id="KW-0812">Transmembrane</keyword>
<evidence type="ECO:0000256" key="1">
    <source>
        <dbReference type="PIRNR" id="PIRNR006162"/>
    </source>
</evidence>
<evidence type="ECO:0000256" key="2">
    <source>
        <dbReference type="SAM" id="Phobius"/>
    </source>
</evidence>
<gene>
    <name evidence="4" type="ORF">NELON_00660</name>
</gene>
<keyword evidence="1" id="KW-1208">Phospholipid metabolism</keyword>
<feature type="transmembrane region" description="Helical" evidence="2">
    <location>
        <begin position="144"/>
        <end position="166"/>
    </location>
</feature>
<comment type="cofactor">
    <cofactor evidence="1">
        <name>Mg(2+)</name>
        <dbReference type="ChEBI" id="CHEBI:18420"/>
    </cofactor>
</comment>
<comment type="catalytic activity">
    <reaction evidence="1">
        <text>a 1,2-diacyl-sn-glycero-3-phospho-(1'-sn-glycero-3'-phosphate) + H2O = a 1,2-diacyl-sn-glycero-3-phospho-(1'-sn-glycerol) + phosphate</text>
        <dbReference type="Rhea" id="RHEA:33751"/>
        <dbReference type="ChEBI" id="CHEBI:15377"/>
        <dbReference type="ChEBI" id="CHEBI:43474"/>
        <dbReference type="ChEBI" id="CHEBI:60110"/>
        <dbReference type="ChEBI" id="CHEBI:64716"/>
        <dbReference type="EC" id="3.1.3.27"/>
    </reaction>
</comment>
<keyword evidence="1" id="KW-0595">Phospholipid degradation</keyword>
<keyword evidence="1" id="KW-0997">Cell inner membrane</keyword>
<comment type="pathway">
    <text evidence="1">Phospholipid metabolism; phosphatidylglycerol biosynthesis; phosphatidylglycerol from CDP-diacylglycerol: step 2/2.</text>
</comment>
<dbReference type="PANTHER" id="PTHR36305">
    <property type="entry name" value="PHOSPHATIDYLGLYCEROPHOSPHATASE A"/>
    <property type="match status" value="1"/>
</dbReference>
<dbReference type="Proteomes" id="UP000031392">
    <property type="component" value="Chromosome"/>
</dbReference>
<dbReference type="KEGG" id="nel:NELON_00660"/>
<dbReference type="HOGENOM" id="CLU_103734_0_1_4"/>
<dbReference type="GO" id="GO:0006655">
    <property type="term" value="P:phosphatidylglycerol biosynthetic process"/>
    <property type="evidence" value="ECO:0007669"/>
    <property type="project" value="UniProtKB-UniPathway"/>
</dbReference>
<dbReference type="GO" id="GO:0008962">
    <property type="term" value="F:phosphatidylglycerophosphatase activity"/>
    <property type="evidence" value="ECO:0007669"/>
    <property type="project" value="UniProtKB-EC"/>
</dbReference>
<feature type="domain" description="YutG/PgpA" evidence="3">
    <location>
        <begin position="24"/>
        <end position="163"/>
    </location>
</feature>
<keyword evidence="1" id="KW-0442">Lipid degradation</keyword>
<keyword evidence="1" id="KW-0378">Hydrolase</keyword>
<dbReference type="AlphaFoldDB" id="A0A0B5CMT0"/>
<keyword evidence="2" id="KW-1133">Transmembrane helix</keyword>
<dbReference type="GO" id="GO:0005886">
    <property type="term" value="C:plasma membrane"/>
    <property type="evidence" value="ECO:0007669"/>
    <property type="project" value="UniProtKB-SubCell"/>
</dbReference>
<comment type="subcellular location">
    <subcellularLocation>
        <location evidence="1">Cell inner membrane</location>
        <topology evidence="1">Multi-pass membrane protein</topology>
    </subcellularLocation>
</comment>
<dbReference type="UniPathway" id="UPA00084">
    <property type="reaction ID" value="UER00504"/>
</dbReference>
<dbReference type="PANTHER" id="PTHR36305:SF1">
    <property type="entry name" value="PHOSPHATIDYLGLYCEROPHOSPHATASE A"/>
    <property type="match status" value="1"/>
</dbReference>
<name>A0A0B5CMT0_NEIEG</name>
<dbReference type="PATRIC" id="fig|546263.7.peg.145"/>
<dbReference type="GO" id="GO:0009395">
    <property type="term" value="P:phospholipid catabolic process"/>
    <property type="evidence" value="ECO:0007669"/>
    <property type="project" value="UniProtKB-KW"/>
</dbReference>
<dbReference type="EC" id="3.1.3.27" evidence="1"/>
<keyword evidence="1" id="KW-0479">Metal-binding</keyword>
<keyword evidence="1 2" id="KW-0472">Membrane</keyword>
<keyword evidence="1" id="KW-0460">Magnesium</keyword>
<evidence type="ECO:0000313" key="4">
    <source>
        <dbReference type="EMBL" id="AJE17536.1"/>
    </source>
</evidence>
<feature type="transmembrane region" description="Helical" evidence="2">
    <location>
        <begin position="12"/>
        <end position="32"/>
    </location>
</feature>
<dbReference type="InterPro" id="IPR036681">
    <property type="entry name" value="PgpA-like_sf"/>
</dbReference>
<feature type="transmembrane region" description="Helical" evidence="2">
    <location>
        <begin position="96"/>
        <end position="123"/>
    </location>
</feature>
<organism evidence="4 5">
    <name type="scientific">Neisseria elongata subsp. glycolytica ATCC 29315</name>
    <dbReference type="NCBI Taxonomy" id="546263"/>
    <lineage>
        <taxon>Bacteria</taxon>
        <taxon>Pseudomonadati</taxon>
        <taxon>Pseudomonadota</taxon>
        <taxon>Betaproteobacteria</taxon>
        <taxon>Neisseriales</taxon>
        <taxon>Neisseriaceae</taxon>
        <taxon>Neisseria</taxon>
    </lineage>
</organism>
<dbReference type="RefSeq" id="WP_040666519.1">
    <property type="nucleotide sequence ID" value="NZ_CP007726.1"/>
</dbReference>
<dbReference type="CDD" id="cd06971">
    <property type="entry name" value="PgpA"/>
    <property type="match status" value="1"/>
</dbReference>
<dbReference type="GO" id="GO:0046872">
    <property type="term" value="F:metal ion binding"/>
    <property type="evidence" value="ECO:0007669"/>
    <property type="project" value="UniProtKB-KW"/>
</dbReference>
<keyword evidence="1" id="KW-0443">Lipid metabolism</keyword>
<reference evidence="4 5" key="2">
    <citation type="journal article" date="2015" name="PLoS Genet.">
        <title>Common Cell Shape Evolution of Two Nasopharyngeal Pathogens.</title>
        <authorList>
            <person name="Veyrier F.J."/>
            <person name="Biais N."/>
            <person name="Morales P."/>
            <person name="Belkacem N."/>
            <person name="Guilhen C."/>
            <person name="Ranjeva S."/>
            <person name="Sismeiro O."/>
            <person name="Pehau-Arnaudet G."/>
            <person name="Rocha E.P."/>
            <person name="Werts C."/>
            <person name="Taha M.K."/>
            <person name="Boneca I.G."/>
        </authorList>
    </citation>
    <scope>NUCLEOTIDE SEQUENCE [LARGE SCALE GENOMIC DNA]</scope>
    <source>
        <strain evidence="4 5">ATCC 29315</strain>
    </source>
</reference>
<comment type="function">
    <text evidence="1">Lipid phosphatase which dephosphorylates phosphatidylglycerophosphate (PGP) to phosphatidylglycerol (PG).</text>
</comment>
<dbReference type="InterPro" id="IPR007686">
    <property type="entry name" value="YutG/PgpA"/>
</dbReference>
<protein>
    <recommendedName>
        <fullName evidence="1">Phosphatidylglycerophosphatase A</fullName>
        <ecNumber evidence="1">3.1.3.27</ecNumber>
    </recommendedName>
    <alternativeName>
        <fullName evidence="1">Phosphatidylglycerolphosphate phosphatase A</fullName>
    </alternativeName>
</protein>
<sequence length="167" mass="18233">MSQTQNAVIPSWSWMTARVVRILGFGFGTGLTKSAPGTVGTLPAIFVAGLLFGMGMSHLTLLIVAAVLFLLGVRICDILSRELGTHDHRGIVWDEFVAMLLVLSCVPQGLGWWLLSFLLFRLFDILKPQPVKWADSQIKGGLGVMLDDAIAAVYAILVVQVLHWLFA</sequence>
<keyword evidence="5" id="KW-1185">Reference proteome</keyword>
<dbReference type="Pfam" id="PF04608">
    <property type="entry name" value="PgpA"/>
    <property type="match status" value="1"/>
</dbReference>
<dbReference type="PIRSF" id="PIRSF006162">
    <property type="entry name" value="PgpA"/>
    <property type="match status" value="1"/>
</dbReference>
<feature type="transmembrane region" description="Helical" evidence="2">
    <location>
        <begin position="44"/>
        <end position="71"/>
    </location>
</feature>
<proteinExistence type="predicted"/>
<dbReference type="InterPro" id="IPR026037">
    <property type="entry name" value="PgpA"/>
</dbReference>